<gene>
    <name evidence="1" type="ORF">H8S59_15100</name>
</gene>
<name>A0ABR7B1N4_9PSED</name>
<dbReference type="EMBL" id="JACONW010000068">
    <property type="protein sequence ID" value="MBC3951091.1"/>
    <property type="molecule type" value="Genomic_DNA"/>
</dbReference>
<sequence length="116" mass="13525">MLDLNGAKVEQWMEARTLAEYLLPLLIYHDVKYRRHGLIYVDHQSCNVHTERRVLKDLSLELGVPVDLIRSRLIGLGWLIDVRSASQVQNEVARFVDRPESQDLDDFELDEEHGQD</sequence>
<evidence type="ECO:0000313" key="2">
    <source>
        <dbReference type="Proteomes" id="UP000651852"/>
    </source>
</evidence>
<dbReference type="RefSeq" id="WP_187521931.1">
    <property type="nucleotide sequence ID" value="NZ_JACONW010000068.1"/>
</dbReference>
<evidence type="ECO:0000313" key="1">
    <source>
        <dbReference type="EMBL" id="MBC3951091.1"/>
    </source>
</evidence>
<comment type="caution">
    <text evidence="1">The sequence shown here is derived from an EMBL/GenBank/DDBJ whole genome shotgun (WGS) entry which is preliminary data.</text>
</comment>
<accession>A0ABR7B1N4</accession>
<reference evidence="1 2" key="1">
    <citation type="submission" date="2020-08" db="EMBL/GenBank/DDBJ databases">
        <title>Putative novel bacterial strains isolated from necrotic wheat leaf tissues caused by Xanthomonas translucens.</title>
        <authorList>
            <person name="Tambong J.T."/>
        </authorList>
    </citation>
    <scope>NUCLEOTIDE SEQUENCE [LARGE SCALE GENOMIC DNA]</scope>
    <source>
        <strain evidence="1 2">DOAB 1069</strain>
    </source>
</reference>
<organism evidence="1 2">
    <name type="scientific">Pseudomonas folii</name>
    <dbReference type="NCBI Taxonomy" id="2762593"/>
    <lineage>
        <taxon>Bacteria</taxon>
        <taxon>Pseudomonadati</taxon>
        <taxon>Pseudomonadota</taxon>
        <taxon>Gammaproteobacteria</taxon>
        <taxon>Pseudomonadales</taxon>
        <taxon>Pseudomonadaceae</taxon>
        <taxon>Pseudomonas</taxon>
    </lineage>
</organism>
<proteinExistence type="predicted"/>
<protein>
    <submittedName>
        <fullName evidence="1">Uncharacterized protein</fullName>
    </submittedName>
</protein>
<dbReference type="Proteomes" id="UP000651852">
    <property type="component" value="Unassembled WGS sequence"/>
</dbReference>
<keyword evidence="2" id="KW-1185">Reference proteome</keyword>